<evidence type="ECO:0000313" key="2">
    <source>
        <dbReference type="EMBL" id="NKX92171.1"/>
    </source>
</evidence>
<dbReference type="Proteomes" id="UP000774283">
    <property type="component" value="Unassembled WGS sequence"/>
</dbReference>
<organism evidence="2 3">
    <name type="scientific">Sanguibacter hominis ATCC BAA-789</name>
    <dbReference type="NCBI Taxonomy" id="1312740"/>
    <lineage>
        <taxon>Bacteria</taxon>
        <taxon>Bacillati</taxon>
        <taxon>Actinomycetota</taxon>
        <taxon>Actinomycetes</taxon>
        <taxon>Micrococcales</taxon>
        <taxon>Sanguibacteraceae</taxon>
        <taxon>Sanguibacter</taxon>
    </lineage>
</organism>
<sequence length="247" mass="26176">MWHTISTRPDRRSRALRSVAVASALALALAGCSDDEPVEETGGISVLFVITGRGDTHPDGKGPLRLEDPNRIAQITEAAGQQVRWSTRYRFPVDVKGADGTTWQVDGFFGGDPTHGDLLRPEPAAAAIDFSGAVTLLVPDLAKDGEPTEITFDVAETTAEDLAAEEGSKDDAAPATLYLNEAAFTELVEKAGSVGWGDAARTTGKGGPAEPEVLTVQGEFPPPRDSDAQQALWEKLKSAGFFLPFLS</sequence>
<dbReference type="RefSeq" id="WP_168446242.1">
    <property type="nucleotide sequence ID" value="NZ_JAAXOW010000001.1"/>
</dbReference>
<comment type="caution">
    <text evidence="2">The sequence shown here is derived from an EMBL/GenBank/DDBJ whole genome shotgun (WGS) entry which is preliminary data.</text>
</comment>
<evidence type="ECO:0000256" key="1">
    <source>
        <dbReference type="SAM" id="MobiDB-lite"/>
    </source>
</evidence>
<evidence type="ECO:0000313" key="3">
    <source>
        <dbReference type="Proteomes" id="UP000774283"/>
    </source>
</evidence>
<dbReference type="AlphaFoldDB" id="A0A9X5F998"/>
<accession>A0A9X5F998</accession>
<keyword evidence="3" id="KW-1185">Reference proteome</keyword>
<feature type="region of interest" description="Disordered" evidence="1">
    <location>
        <begin position="198"/>
        <end position="226"/>
    </location>
</feature>
<gene>
    <name evidence="2" type="ORF">HF995_02605</name>
</gene>
<proteinExistence type="predicted"/>
<dbReference type="EMBL" id="JAAXOW010000001">
    <property type="protein sequence ID" value="NKX92171.1"/>
    <property type="molecule type" value="Genomic_DNA"/>
</dbReference>
<name>A0A9X5F998_9MICO</name>
<reference evidence="2 3" key="1">
    <citation type="submission" date="2020-04" db="EMBL/GenBank/DDBJ databases">
        <title>MicrobeNet Type strains.</title>
        <authorList>
            <person name="Nicholson A.C."/>
        </authorList>
    </citation>
    <scope>NUCLEOTIDE SEQUENCE [LARGE SCALE GENOMIC DNA]</scope>
    <source>
        <strain evidence="2 3">ATCC BAA-789</strain>
    </source>
</reference>
<protein>
    <submittedName>
        <fullName evidence="2">Uncharacterized protein</fullName>
    </submittedName>
</protein>